<evidence type="ECO:0000256" key="1">
    <source>
        <dbReference type="SAM" id="MobiDB-lite"/>
    </source>
</evidence>
<evidence type="ECO:0000313" key="2">
    <source>
        <dbReference type="EMBL" id="PFG17323.1"/>
    </source>
</evidence>
<feature type="region of interest" description="Disordered" evidence="1">
    <location>
        <begin position="539"/>
        <end position="560"/>
    </location>
</feature>
<evidence type="ECO:0000313" key="3">
    <source>
        <dbReference type="Proteomes" id="UP000226079"/>
    </source>
</evidence>
<organism evidence="2 3">
    <name type="scientific">Propionicimonas paludicola</name>
    <dbReference type="NCBI Taxonomy" id="185243"/>
    <lineage>
        <taxon>Bacteria</taxon>
        <taxon>Bacillati</taxon>
        <taxon>Actinomycetota</taxon>
        <taxon>Actinomycetes</taxon>
        <taxon>Propionibacteriales</taxon>
        <taxon>Nocardioidaceae</taxon>
        <taxon>Propionicimonas</taxon>
    </lineage>
</organism>
<accession>A0A2A9CSB4</accession>
<reference evidence="2 3" key="1">
    <citation type="submission" date="2017-10" db="EMBL/GenBank/DDBJ databases">
        <title>Sequencing the genomes of 1000 actinobacteria strains.</title>
        <authorList>
            <person name="Klenk H.-P."/>
        </authorList>
    </citation>
    <scope>NUCLEOTIDE SEQUENCE [LARGE SCALE GENOMIC DNA]</scope>
    <source>
        <strain evidence="2 3">DSM 15597</strain>
    </source>
</reference>
<sequence>MTQTFVERLQPLVLTADVDGVQALLASLDTGERAEAAHWLGQSRRWYSQSRRHVDALVLDQSVRLEVWGELPWILALCAVELCGPTTAAERVPWADFWDYPHYRGESLLTSLVCAKDSTWATRFVEAASRTRLTDSEARQGGAVLSRILRAVGRHHHTPCPTGAAFYHSWTAGCPEPSLTDAVAGDPWMPELLDYYLDHGGTDPDVLEAIPTWIEQGVTSRERLLQVSFSLLLTNRRPGSQIMLAKILSQLETTADEVPGGLDYLLGAIATVVGQVGKALLPWAIDLVDDADGMLQLTTVIAARSEKAQKKSLLAALAGPLRQRVGDSTTVAALQLMQADSDTQFAQQVGAAIRAIDAHPEEPDETASPSLGLWALSPTRLSAEQRRAFTHERFEWPEFLTEPGRPKDRTQAIAVDAVLSCLAEGHTYQLRYLQELTLSLLDSGRLVLSRFTGLLPDLFLGGGMKEVWPVALRIADACAARATTPPALAELLRTLAGYAAEAPTSEPGMALADLASRNGRTKAHVEASQLVATMTAHRPPVAEREEAPGTPTPPAPARPERIVMASPDWTDEQLLRTLSRGYYHVTESCNPLCLYPEGHRQLRKPHAWVPELALAALVKAIAEGRGAEMRRGVLAIERITEPPAIIAAIDLWATGRLDHHLFWRIALNSVTTQERGGSPVQSPDTTWGRVADLPGFPTLGSDGPVELPAALDGAAARLAFLRACECLLLAEQNSVVLATPSYYDGTLTLDALLGRLDRVGPAPAGMLDLMQALYRLREEDPARSGEIPGGRWFTAAGLMAPEGGRPADIGELLRSWVAAGGMTEPPTRWDESDRRRAELSGPVPWRFAASAPREFTQDELALGQRLDVLRTFPRFSELATTGWTLWPIELIPTGAHGRFGPILHWRVLSAMSAPERWPDTDVDFVVRTAFQLGRMDPATAVAAFDDPQTSFTDRELAEFARSWGRLLNGEARAAAWPVLLQLGICRAASRYHRPADAEIFAVLAEHARELPRPGCAPADLERLRASVEGCSDVVVRRYLDELIAALEGE</sequence>
<dbReference type="EMBL" id="PDJC01000001">
    <property type="protein sequence ID" value="PFG17323.1"/>
    <property type="molecule type" value="Genomic_DNA"/>
</dbReference>
<protein>
    <submittedName>
        <fullName evidence="2">Uncharacterized protein</fullName>
    </submittedName>
</protein>
<comment type="caution">
    <text evidence="2">The sequence shown here is derived from an EMBL/GenBank/DDBJ whole genome shotgun (WGS) entry which is preliminary data.</text>
</comment>
<dbReference type="Proteomes" id="UP000226079">
    <property type="component" value="Unassembled WGS sequence"/>
</dbReference>
<name>A0A2A9CSB4_9ACTN</name>
<dbReference type="AlphaFoldDB" id="A0A2A9CSB4"/>
<proteinExistence type="predicted"/>
<keyword evidence="3" id="KW-1185">Reference proteome</keyword>
<gene>
    <name evidence="2" type="ORF">ATK74_1890</name>
</gene>